<keyword evidence="3" id="KW-0862">Zinc</keyword>
<accession>A0AAU9TFV8</accession>
<evidence type="ECO:0000256" key="2">
    <source>
        <dbReference type="ARBA" id="ARBA00022771"/>
    </source>
</evidence>
<dbReference type="AlphaFoldDB" id="A0AAU9TFV8"/>
<dbReference type="Proteomes" id="UP001153954">
    <property type="component" value="Unassembled WGS sequence"/>
</dbReference>
<keyword evidence="2" id="KW-0863">Zinc-finger</keyword>
<evidence type="ECO:0000313" key="5">
    <source>
        <dbReference type="EMBL" id="CAH2085751.1"/>
    </source>
</evidence>
<organism evidence="5 6">
    <name type="scientific">Euphydryas editha</name>
    <name type="common">Edith's checkerspot</name>
    <dbReference type="NCBI Taxonomy" id="104508"/>
    <lineage>
        <taxon>Eukaryota</taxon>
        <taxon>Metazoa</taxon>
        <taxon>Ecdysozoa</taxon>
        <taxon>Arthropoda</taxon>
        <taxon>Hexapoda</taxon>
        <taxon>Insecta</taxon>
        <taxon>Pterygota</taxon>
        <taxon>Neoptera</taxon>
        <taxon>Endopterygota</taxon>
        <taxon>Lepidoptera</taxon>
        <taxon>Glossata</taxon>
        <taxon>Ditrysia</taxon>
        <taxon>Papilionoidea</taxon>
        <taxon>Nymphalidae</taxon>
        <taxon>Nymphalinae</taxon>
        <taxon>Euphydryas</taxon>
    </lineage>
</organism>
<comment type="caution">
    <text evidence="5">The sequence shown here is derived from an EMBL/GenBank/DDBJ whole genome shotgun (WGS) entry which is preliminary data.</text>
</comment>
<evidence type="ECO:0000259" key="4">
    <source>
        <dbReference type="Pfam" id="PF04500"/>
    </source>
</evidence>
<evidence type="ECO:0000256" key="1">
    <source>
        <dbReference type="ARBA" id="ARBA00022723"/>
    </source>
</evidence>
<dbReference type="Gene3D" id="2.20.25.240">
    <property type="match status" value="2"/>
</dbReference>
<name>A0AAU9TFV8_EUPED</name>
<keyword evidence="6" id="KW-1185">Reference proteome</keyword>
<dbReference type="EMBL" id="CAKOGL010000004">
    <property type="protein sequence ID" value="CAH2085751.1"/>
    <property type="molecule type" value="Genomic_DNA"/>
</dbReference>
<keyword evidence="1" id="KW-0479">Metal-binding</keyword>
<gene>
    <name evidence="5" type="ORF">EEDITHA_LOCUS2196</name>
</gene>
<evidence type="ECO:0000313" key="6">
    <source>
        <dbReference type="Proteomes" id="UP001153954"/>
    </source>
</evidence>
<dbReference type="InterPro" id="IPR007588">
    <property type="entry name" value="Znf_FLYWCH"/>
</dbReference>
<dbReference type="Pfam" id="PF04500">
    <property type="entry name" value="FLYWCH"/>
    <property type="match status" value="1"/>
</dbReference>
<reference evidence="5" key="1">
    <citation type="submission" date="2022-03" db="EMBL/GenBank/DDBJ databases">
        <authorList>
            <person name="Tunstrom K."/>
        </authorList>
    </citation>
    <scope>NUCLEOTIDE SEQUENCE</scope>
</reference>
<feature type="domain" description="FLYWCH-type" evidence="4">
    <location>
        <begin position="73"/>
        <end position="128"/>
    </location>
</feature>
<evidence type="ECO:0000256" key="3">
    <source>
        <dbReference type="ARBA" id="ARBA00022833"/>
    </source>
</evidence>
<proteinExistence type="predicted"/>
<sequence>MGGYTFAQMHSQKHWYCSQKRKGCKAKVKLNEDGILVSALTEHCHSPPQIHVTNSGHYLVLRNVNHELVFLPSNRGKGVILLYKGYTFAHMTNKTRWYCSKKSAGCKARLITTHDGALMHVTEAYHNHPPPSLYRTNDGKIIKL</sequence>
<protein>
    <recommendedName>
        <fullName evidence="4">FLYWCH-type domain-containing protein</fullName>
    </recommendedName>
</protein>
<dbReference type="GO" id="GO:0008270">
    <property type="term" value="F:zinc ion binding"/>
    <property type="evidence" value="ECO:0007669"/>
    <property type="project" value="UniProtKB-KW"/>
</dbReference>